<dbReference type="GO" id="GO:0016020">
    <property type="term" value="C:membrane"/>
    <property type="evidence" value="ECO:0007669"/>
    <property type="project" value="UniProtKB-SubCell"/>
</dbReference>
<feature type="transmembrane region" description="Helical" evidence="5">
    <location>
        <begin position="344"/>
        <end position="367"/>
    </location>
</feature>
<proteinExistence type="predicted"/>
<dbReference type="Proteomes" id="UP000233325">
    <property type="component" value="Unassembled WGS sequence"/>
</dbReference>
<evidence type="ECO:0000256" key="3">
    <source>
        <dbReference type="ARBA" id="ARBA00022989"/>
    </source>
</evidence>
<evidence type="ECO:0000256" key="2">
    <source>
        <dbReference type="ARBA" id="ARBA00022692"/>
    </source>
</evidence>
<keyword evidence="4 5" id="KW-0472">Membrane</keyword>
<comment type="subcellular location">
    <subcellularLocation>
        <location evidence="1">Membrane</location>
        <topology evidence="1">Multi-pass membrane protein</topology>
    </subcellularLocation>
</comment>
<evidence type="ECO:0000313" key="6">
    <source>
        <dbReference type="EMBL" id="PKM87924.1"/>
    </source>
</evidence>
<dbReference type="AlphaFoldDB" id="A0A2N2DZM1"/>
<feature type="transmembrane region" description="Helical" evidence="5">
    <location>
        <begin position="192"/>
        <end position="213"/>
    </location>
</feature>
<organism evidence="6 7">
    <name type="scientific">Candidatus Falkowbacteria bacterium HGW-Falkowbacteria-2</name>
    <dbReference type="NCBI Taxonomy" id="2013769"/>
    <lineage>
        <taxon>Bacteria</taxon>
        <taxon>Candidatus Falkowiibacteriota</taxon>
    </lineage>
</organism>
<dbReference type="InterPro" id="IPR052556">
    <property type="entry name" value="PolySynth_Transporter"/>
</dbReference>
<evidence type="ECO:0000256" key="4">
    <source>
        <dbReference type="ARBA" id="ARBA00023136"/>
    </source>
</evidence>
<feature type="transmembrane region" description="Helical" evidence="5">
    <location>
        <begin position="168"/>
        <end position="186"/>
    </location>
</feature>
<feature type="transmembrane region" description="Helical" evidence="5">
    <location>
        <begin position="379"/>
        <end position="398"/>
    </location>
</feature>
<feature type="transmembrane region" description="Helical" evidence="5">
    <location>
        <begin position="233"/>
        <end position="253"/>
    </location>
</feature>
<gene>
    <name evidence="6" type="ORF">CVU83_02395</name>
</gene>
<dbReference type="InterPro" id="IPR002797">
    <property type="entry name" value="Polysacc_synth"/>
</dbReference>
<feature type="transmembrane region" description="Helical" evidence="5">
    <location>
        <begin position="65"/>
        <end position="88"/>
    </location>
</feature>
<feature type="transmembrane region" description="Helical" evidence="5">
    <location>
        <begin position="404"/>
        <end position="424"/>
    </location>
</feature>
<comment type="caution">
    <text evidence="6">The sequence shown here is derived from an EMBL/GenBank/DDBJ whole genome shotgun (WGS) entry which is preliminary data.</text>
</comment>
<dbReference type="CDD" id="cd13128">
    <property type="entry name" value="MATE_Wzx_like"/>
    <property type="match status" value="1"/>
</dbReference>
<feature type="transmembrane region" description="Helical" evidence="5">
    <location>
        <begin position="134"/>
        <end position="156"/>
    </location>
</feature>
<dbReference type="PANTHER" id="PTHR43424">
    <property type="entry name" value="LOCUS PUTATIVE PROTEIN 1-RELATED"/>
    <property type="match status" value="1"/>
</dbReference>
<keyword evidence="2 5" id="KW-0812">Transmembrane</keyword>
<feature type="transmembrane region" description="Helical" evidence="5">
    <location>
        <begin position="35"/>
        <end position="59"/>
    </location>
</feature>
<feature type="transmembrane region" description="Helical" evidence="5">
    <location>
        <begin position="310"/>
        <end position="332"/>
    </location>
</feature>
<dbReference type="EMBL" id="PHAH01000029">
    <property type="protein sequence ID" value="PKM87924.1"/>
    <property type="molecule type" value="Genomic_DNA"/>
</dbReference>
<feature type="transmembrane region" description="Helical" evidence="5">
    <location>
        <begin position="279"/>
        <end position="298"/>
    </location>
</feature>
<sequence length="428" mass="48465">MFTRLLTQLERITPARYRWIWNHEGFRRYFANTGWMFFGQIFSLILAFFIGAWLARYLGPTNYGIINYTVAFAGLFGFIATLGVDAILVRELVKSPERRDELMGTSFVLKLIGGFVALLLVIVAAFIFETSTLNRLFIIIFSFGFITQSLNVIYHYFQAEVKAKYNSLSHFTATAITAVLKIAFILSGADLIWLIIIFAADSIWQTFFFVYYYKQQGMKLRAWKFNKVLARQILTGSKYLMLSAAAAFILFKIDQVMIGRLLGEGAVGLYAAAAKFGEIWYFVPGILCASLFPAIINSRSVSETLFKQRLINFYALMFVISIVIAVATSVLARPVVLLLFGQDYADSIGLLRIYVWSGVGLFMAWAIQQRLTAEDRMKVISNAYLLAMIINVILNYFFITRFGLTGAAWATLISYSLLPVMMMGRGKK</sequence>
<dbReference type="Pfam" id="PF01943">
    <property type="entry name" value="Polysacc_synt"/>
    <property type="match status" value="1"/>
</dbReference>
<feature type="transmembrane region" description="Helical" evidence="5">
    <location>
        <begin position="108"/>
        <end position="128"/>
    </location>
</feature>
<accession>A0A2N2DZM1</accession>
<protein>
    <submittedName>
        <fullName evidence="6">Flippase</fullName>
    </submittedName>
</protein>
<evidence type="ECO:0000313" key="7">
    <source>
        <dbReference type="Proteomes" id="UP000233325"/>
    </source>
</evidence>
<evidence type="ECO:0000256" key="1">
    <source>
        <dbReference type="ARBA" id="ARBA00004141"/>
    </source>
</evidence>
<dbReference type="PANTHER" id="PTHR43424:SF1">
    <property type="entry name" value="LOCUS PUTATIVE PROTEIN 1-RELATED"/>
    <property type="match status" value="1"/>
</dbReference>
<reference evidence="6 7" key="1">
    <citation type="journal article" date="2017" name="ISME J.">
        <title>Potential for microbial H2 and metal transformations associated with novel bacteria and archaea in deep terrestrial subsurface sediments.</title>
        <authorList>
            <person name="Hernsdorf A.W."/>
            <person name="Amano Y."/>
            <person name="Miyakawa K."/>
            <person name="Ise K."/>
            <person name="Suzuki Y."/>
            <person name="Anantharaman K."/>
            <person name="Probst A."/>
            <person name="Burstein D."/>
            <person name="Thomas B.C."/>
            <person name="Banfield J.F."/>
        </authorList>
    </citation>
    <scope>NUCLEOTIDE SEQUENCE [LARGE SCALE GENOMIC DNA]</scope>
    <source>
        <strain evidence="6">HGW-Falkowbacteria-2</strain>
    </source>
</reference>
<keyword evidence="3 5" id="KW-1133">Transmembrane helix</keyword>
<evidence type="ECO:0000256" key="5">
    <source>
        <dbReference type="SAM" id="Phobius"/>
    </source>
</evidence>
<name>A0A2N2DZM1_9BACT</name>